<dbReference type="InterPro" id="IPR007627">
    <property type="entry name" value="RNA_pol_sigma70_r2"/>
</dbReference>
<feature type="domain" description="HTH luxR-type" evidence="5">
    <location>
        <begin position="139"/>
        <end position="196"/>
    </location>
</feature>
<dbReference type="NCBIfam" id="TIGR02937">
    <property type="entry name" value="sigma70-ECF"/>
    <property type="match status" value="1"/>
</dbReference>
<evidence type="ECO:0000256" key="4">
    <source>
        <dbReference type="ARBA" id="ARBA00023163"/>
    </source>
</evidence>
<dbReference type="SUPFAM" id="SSF88946">
    <property type="entry name" value="Sigma2 domain of RNA polymerase sigma factors"/>
    <property type="match status" value="1"/>
</dbReference>
<evidence type="ECO:0000256" key="3">
    <source>
        <dbReference type="ARBA" id="ARBA00023082"/>
    </source>
</evidence>
<dbReference type="SUPFAM" id="SSF88659">
    <property type="entry name" value="Sigma3 and sigma4 domains of RNA polymerase sigma factors"/>
    <property type="match status" value="1"/>
</dbReference>
<evidence type="ECO:0000256" key="2">
    <source>
        <dbReference type="ARBA" id="ARBA00023015"/>
    </source>
</evidence>
<name>A0AAU8FHT1_9BACT</name>
<evidence type="ECO:0000256" key="1">
    <source>
        <dbReference type="ARBA" id="ARBA00010641"/>
    </source>
</evidence>
<keyword evidence="3" id="KW-0731">Sigma factor</keyword>
<dbReference type="GO" id="GO:0003677">
    <property type="term" value="F:DNA binding"/>
    <property type="evidence" value="ECO:0007669"/>
    <property type="project" value="InterPro"/>
</dbReference>
<dbReference type="GO" id="GO:0006352">
    <property type="term" value="P:DNA-templated transcription initiation"/>
    <property type="evidence" value="ECO:0007669"/>
    <property type="project" value="InterPro"/>
</dbReference>
<sequence>MSTVISHIPVNHPYSNYSEQALMALVCEQDEELAFRELYRRHVRLLVHTAIRKTGVKAIAEDLVQETFVKFWLGRHKFDIRKNIQAYLNGTLRHCIINYYHQEQKQPVSTLGEEDFLPDNVTAENLDFNTLNEFYEQSLLKLPEKCREVFTLSRKGYSLKEIALQMDISEKTVEAHISKALKILRVEMKDYIVMAILMLPVI</sequence>
<evidence type="ECO:0000259" key="5">
    <source>
        <dbReference type="SMART" id="SM00421"/>
    </source>
</evidence>
<dbReference type="RefSeq" id="WP_353719256.1">
    <property type="nucleotide sequence ID" value="NZ_CP159289.1"/>
</dbReference>
<dbReference type="GO" id="GO:0016987">
    <property type="term" value="F:sigma factor activity"/>
    <property type="evidence" value="ECO:0007669"/>
    <property type="project" value="UniProtKB-KW"/>
</dbReference>
<dbReference type="InterPro" id="IPR000792">
    <property type="entry name" value="Tscrpt_reg_LuxR_C"/>
</dbReference>
<dbReference type="SMART" id="SM00421">
    <property type="entry name" value="HTH_LUXR"/>
    <property type="match status" value="1"/>
</dbReference>
<dbReference type="InterPro" id="IPR013324">
    <property type="entry name" value="RNA_pol_sigma_r3/r4-like"/>
</dbReference>
<gene>
    <name evidence="6" type="ORF">ABV298_27050</name>
</gene>
<dbReference type="InterPro" id="IPR039425">
    <property type="entry name" value="RNA_pol_sigma-70-like"/>
</dbReference>
<reference evidence="6" key="1">
    <citation type="submission" date="2024-06" db="EMBL/GenBank/DDBJ databases">
        <title>Sequencing and assembly of the genome of Dyadobacter sp. strain 676, a symbiont of Cyamopsis tetragonoloba.</title>
        <authorList>
            <person name="Guro P."/>
            <person name="Sazanova A."/>
            <person name="Kuznetsova I."/>
            <person name="Belimov A."/>
            <person name="Safronova V."/>
        </authorList>
    </citation>
    <scope>NUCLEOTIDE SEQUENCE</scope>
    <source>
        <strain evidence="6">676</strain>
    </source>
</reference>
<dbReference type="Pfam" id="PF08281">
    <property type="entry name" value="Sigma70_r4_2"/>
    <property type="match status" value="1"/>
</dbReference>
<dbReference type="InterPro" id="IPR036388">
    <property type="entry name" value="WH-like_DNA-bd_sf"/>
</dbReference>
<proteinExistence type="inferred from homology"/>
<dbReference type="PRINTS" id="PR00038">
    <property type="entry name" value="HTHLUXR"/>
</dbReference>
<evidence type="ECO:0000313" key="6">
    <source>
        <dbReference type="EMBL" id="XCH23932.1"/>
    </source>
</evidence>
<dbReference type="AlphaFoldDB" id="A0AAU8FHT1"/>
<accession>A0AAU8FHT1</accession>
<dbReference type="PANTHER" id="PTHR43133:SF46">
    <property type="entry name" value="RNA POLYMERASE SIGMA-70 FACTOR ECF SUBFAMILY"/>
    <property type="match status" value="1"/>
</dbReference>
<dbReference type="InterPro" id="IPR013249">
    <property type="entry name" value="RNA_pol_sigma70_r4_t2"/>
</dbReference>
<protein>
    <submittedName>
        <fullName evidence="6">Sigma-70 family RNA polymerase sigma factor</fullName>
    </submittedName>
</protein>
<dbReference type="EMBL" id="CP159289">
    <property type="protein sequence ID" value="XCH23932.1"/>
    <property type="molecule type" value="Genomic_DNA"/>
</dbReference>
<dbReference type="PANTHER" id="PTHR43133">
    <property type="entry name" value="RNA POLYMERASE ECF-TYPE SIGMA FACTO"/>
    <property type="match status" value="1"/>
</dbReference>
<dbReference type="InterPro" id="IPR014284">
    <property type="entry name" value="RNA_pol_sigma-70_dom"/>
</dbReference>
<dbReference type="Gene3D" id="1.10.10.10">
    <property type="entry name" value="Winged helix-like DNA-binding domain superfamily/Winged helix DNA-binding domain"/>
    <property type="match status" value="1"/>
</dbReference>
<comment type="similarity">
    <text evidence="1">Belongs to the sigma-70 factor family. ECF subfamily.</text>
</comment>
<dbReference type="Pfam" id="PF04542">
    <property type="entry name" value="Sigma70_r2"/>
    <property type="match status" value="1"/>
</dbReference>
<keyword evidence="4" id="KW-0804">Transcription</keyword>
<dbReference type="Gene3D" id="1.10.1740.10">
    <property type="match status" value="1"/>
</dbReference>
<organism evidence="6">
    <name type="scientific">Dyadobacter sp. 676</name>
    <dbReference type="NCBI Taxonomy" id="3088362"/>
    <lineage>
        <taxon>Bacteria</taxon>
        <taxon>Pseudomonadati</taxon>
        <taxon>Bacteroidota</taxon>
        <taxon>Cytophagia</taxon>
        <taxon>Cytophagales</taxon>
        <taxon>Spirosomataceae</taxon>
        <taxon>Dyadobacter</taxon>
    </lineage>
</organism>
<dbReference type="InterPro" id="IPR013325">
    <property type="entry name" value="RNA_pol_sigma_r2"/>
</dbReference>
<keyword evidence="2" id="KW-0805">Transcription regulation</keyword>